<reference evidence="1 2" key="1">
    <citation type="journal article" date="2019" name="Nat. Ecol. Evol.">
        <title>Megaphylogeny resolves global patterns of mushroom evolution.</title>
        <authorList>
            <person name="Varga T."/>
            <person name="Krizsan K."/>
            <person name="Foldi C."/>
            <person name="Dima B."/>
            <person name="Sanchez-Garcia M."/>
            <person name="Sanchez-Ramirez S."/>
            <person name="Szollosi G.J."/>
            <person name="Szarkandi J.G."/>
            <person name="Papp V."/>
            <person name="Albert L."/>
            <person name="Andreopoulos W."/>
            <person name="Angelini C."/>
            <person name="Antonin V."/>
            <person name="Barry K.W."/>
            <person name="Bougher N.L."/>
            <person name="Buchanan P."/>
            <person name="Buyck B."/>
            <person name="Bense V."/>
            <person name="Catcheside P."/>
            <person name="Chovatia M."/>
            <person name="Cooper J."/>
            <person name="Damon W."/>
            <person name="Desjardin D."/>
            <person name="Finy P."/>
            <person name="Geml J."/>
            <person name="Haridas S."/>
            <person name="Hughes K."/>
            <person name="Justo A."/>
            <person name="Karasinski D."/>
            <person name="Kautmanova I."/>
            <person name="Kiss B."/>
            <person name="Kocsube S."/>
            <person name="Kotiranta H."/>
            <person name="LaButti K.M."/>
            <person name="Lechner B.E."/>
            <person name="Liimatainen K."/>
            <person name="Lipzen A."/>
            <person name="Lukacs Z."/>
            <person name="Mihaltcheva S."/>
            <person name="Morgado L.N."/>
            <person name="Niskanen T."/>
            <person name="Noordeloos M.E."/>
            <person name="Ohm R.A."/>
            <person name="Ortiz-Santana B."/>
            <person name="Ovrebo C."/>
            <person name="Racz N."/>
            <person name="Riley R."/>
            <person name="Savchenko A."/>
            <person name="Shiryaev A."/>
            <person name="Soop K."/>
            <person name="Spirin V."/>
            <person name="Szebenyi C."/>
            <person name="Tomsovsky M."/>
            <person name="Tulloss R.E."/>
            <person name="Uehling J."/>
            <person name="Grigoriev I.V."/>
            <person name="Vagvolgyi C."/>
            <person name="Papp T."/>
            <person name="Martin F.M."/>
            <person name="Miettinen O."/>
            <person name="Hibbett D.S."/>
            <person name="Nagy L.G."/>
        </authorList>
    </citation>
    <scope>NUCLEOTIDE SEQUENCE [LARGE SCALE GENOMIC DNA]</scope>
    <source>
        <strain evidence="1 2">NL-1719</strain>
    </source>
</reference>
<evidence type="ECO:0000313" key="2">
    <source>
        <dbReference type="Proteomes" id="UP000308600"/>
    </source>
</evidence>
<protein>
    <submittedName>
        <fullName evidence="1">Uncharacterized protein</fullName>
    </submittedName>
</protein>
<accession>A0ACD3B6Y0</accession>
<name>A0ACD3B6Y0_9AGAR</name>
<dbReference type="EMBL" id="ML208272">
    <property type="protein sequence ID" value="TFK73843.1"/>
    <property type="molecule type" value="Genomic_DNA"/>
</dbReference>
<gene>
    <name evidence="1" type="ORF">BDN72DRAFT_834182</name>
</gene>
<organism evidence="1 2">
    <name type="scientific">Pluteus cervinus</name>
    <dbReference type="NCBI Taxonomy" id="181527"/>
    <lineage>
        <taxon>Eukaryota</taxon>
        <taxon>Fungi</taxon>
        <taxon>Dikarya</taxon>
        <taxon>Basidiomycota</taxon>
        <taxon>Agaricomycotina</taxon>
        <taxon>Agaricomycetes</taxon>
        <taxon>Agaricomycetidae</taxon>
        <taxon>Agaricales</taxon>
        <taxon>Pluteineae</taxon>
        <taxon>Pluteaceae</taxon>
        <taxon>Pluteus</taxon>
    </lineage>
</organism>
<dbReference type="Proteomes" id="UP000308600">
    <property type="component" value="Unassembled WGS sequence"/>
</dbReference>
<proteinExistence type="predicted"/>
<sequence length="167" mass="17598">MRSLSLIVVTLVALPVCLASLIDPARLLAELVANPALFSILFPLANTIGYFLHPILRDIIGHTGIEAIDDLADTLCIATPHDSSGGGGICQTFLEALYNFTQATIPGAQAEEFRNLIALLCIVPRADPSHGPCQALLGTVDCVANRIARTDDLECEDANGKPGHGKG</sequence>
<keyword evidence="2" id="KW-1185">Reference proteome</keyword>
<evidence type="ECO:0000313" key="1">
    <source>
        <dbReference type="EMBL" id="TFK73843.1"/>
    </source>
</evidence>